<keyword evidence="4" id="KW-1185">Reference proteome</keyword>
<proteinExistence type="predicted"/>
<name>A0A916WWT3_9ACTN</name>
<dbReference type="EMBL" id="BMGC01000018">
    <property type="protein sequence ID" value="GGB36752.1"/>
    <property type="molecule type" value="Genomic_DNA"/>
</dbReference>
<accession>A0A916WWT3</accession>
<evidence type="ECO:0000256" key="1">
    <source>
        <dbReference type="SAM" id="MobiDB-lite"/>
    </source>
</evidence>
<gene>
    <name evidence="3" type="ORF">GCM10011489_25820</name>
</gene>
<dbReference type="Proteomes" id="UP000621454">
    <property type="component" value="Unassembled WGS sequence"/>
</dbReference>
<evidence type="ECO:0000256" key="2">
    <source>
        <dbReference type="SAM" id="Phobius"/>
    </source>
</evidence>
<feature type="compositionally biased region" description="Basic and acidic residues" evidence="1">
    <location>
        <begin position="114"/>
        <end position="141"/>
    </location>
</feature>
<comment type="caution">
    <text evidence="3">The sequence shown here is derived from an EMBL/GenBank/DDBJ whole genome shotgun (WGS) entry which is preliminary data.</text>
</comment>
<keyword evidence="2" id="KW-0812">Transmembrane</keyword>
<evidence type="ECO:0000313" key="4">
    <source>
        <dbReference type="Proteomes" id="UP000621454"/>
    </source>
</evidence>
<feature type="region of interest" description="Disordered" evidence="1">
    <location>
        <begin position="1"/>
        <end position="24"/>
    </location>
</feature>
<feature type="region of interest" description="Disordered" evidence="1">
    <location>
        <begin position="102"/>
        <end position="141"/>
    </location>
</feature>
<keyword evidence="2" id="KW-1133">Transmembrane helix</keyword>
<reference evidence="3" key="1">
    <citation type="journal article" date="2014" name="Int. J. Syst. Evol. Microbiol.">
        <title>Complete genome sequence of Corynebacterium casei LMG S-19264T (=DSM 44701T), isolated from a smear-ripened cheese.</title>
        <authorList>
            <consortium name="US DOE Joint Genome Institute (JGI-PGF)"/>
            <person name="Walter F."/>
            <person name="Albersmeier A."/>
            <person name="Kalinowski J."/>
            <person name="Ruckert C."/>
        </authorList>
    </citation>
    <scope>NUCLEOTIDE SEQUENCE</scope>
    <source>
        <strain evidence="3">CGMCC 1.12827</strain>
    </source>
</reference>
<feature type="compositionally biased region" description="Low complexity" evidence="1">
    <location>
        <begin position="1"/>
        <end position="14"/>
    </location>
</feature>
<feature type="transmembrane region" description="Helical" evidence="2">
    <location>
        <begin position="73"/>
        <end position="91"/>
    </location>
</feature>
<evidence type="ECO:0000313" key="3">
    <source>
        <dbReference type="EMBL" id="GGB36752.1"/>
    </source>
</evidence>
<organism evidence="3 4">
    <name type="scientific">Gordonia jinhuaensis</name>
    <dbReference type="NCBI Taxonomy" id="1517702"/>
    <lineage>
        <taxon>Bacteria</taxon>
        <taxon>Bacillati</taxon>
        <taxon>Actinomycetota</taxon>
        <taxon>Actinomycetes</taxon>
        <taxon>Mycobacteriales</taxon>
        <taxon>Gordoniaceae</taxon>
        <taxon>Gordonia</taxon>
    </lineage>
</organism>
<dbReference type="AlphaFoldDB" id="A0A916WWT3"/>
<reference evidence="3" key="2">
    <citation type="submission" date="2020-09" db="EMBL/GenBank/DDBJ databases">
        <authorList>
            <person name="Sun Q."/>
            <person name="Zhou Y."/>
        </authorList>
    </citation>
    <scope>NUCLEOTIDE SEQUENCE</scope>
    <source>
        <strain evidence="3">CGMCC 1.12827</strain>
    </source>
</reference>
<protein>
    <recommendedName>
        <fullName evidence="5">Amino acid permease</fullName>
    </recommendedName>
</protein>
<keyword evidence="2" id="KW-0472">Membrane</keyword>
<evidence type="ECO:0008006" key="5">
    <source>
        <dbReference type="Google" id="ProtNLM"/>
    </source>
</evidence>
<feature type="transmembrane region" description="Helical" evidence="2">
    <location>
        <begin position="36"/>
        <end position="61"/>
    </location>
</feature>
<sequence length="157" mass="16295">MTAPASGTTSTSTTGDGGATGNEVESKGLKGGALGLLSSIVVGVASTAPAYSLAASLGLIVASGGSLLAGVKAPAIVLIAFIPMYLIAVAYQELNKAEPDCGTKHHLHMGQPRIRPDSRLDRRLGDRGRRRDRDGQPGPDRRLVLLHLPRRPRLALG</sequence>